<accession>A0A5B9N5N7</accession>
<name>A0A5B9N5N7_9CAUD</name>
<gene>
    <name evidence="1" type="ORF">CPT_MyoSmar_078</name>
</gene>
<proteinExistence type="predicted"/>
<protein>
    <submittedName>
        <fullName evidence="1">Uncharacterized protein</fullName>
    </submittedName>
</protein>
<evidence type="ECO:0000313" key="1">
    <source>
        <dbReference type="EMBL" id="QEG09527.1"/>
    </source>
</evidence>
<reference evidence="2" key="1">
    <citation type="submission" date="2019-06" db="EMBL/GenBank/DDBJ databases">
        <title>Complete Genome Sequence of Serratia marcescens Myophage MyoSmar.</title>
        <authorList>
            <person name="Cooper S."/>
            <person name="Nguyen Q."/>
            <person name="Newkirk H."/>
            <person name="Liu M."/>
            <person name="Cahill J."/>
            <person name="Ramsey J."/>
        </authorList>
    </citation>
    <scope>NUCLEOTIDE SEQUENCE [LARGE SCALE GENOMIC DNA]</scope>
</reference>
<organism evidence="1 2">
    <name type="scientific">Serratia phage MyoSmar</name>
    <dbReference type="NCBI Taxonomy" id="2596673"/>
    <lineage>
        <taxon>Viruses</taxon>
        <taxon>Duplodnaviria</taxon>
        <taxon>Heunggongvirae</taxon>
        <taxon>Uroviricota</taxon>
        <taxon>Caudoviricetes</taxon>
        <taxon>Lindbergviridae</taxon>
        <taxon>Myosmarvirus</taxon>
        <taxon>Myosmarvirus myosmar</taxon>
    </lineage>
</organism>
<sequence>MFQQTVGRNFTTGFPGDIVRDGPKRAKPGRIVAPVGEPTATVEPGGVITRAFGYAGDLGTLGGSNAAMTTRALDGYTVSVGGANFFGILGHPKHYVLSGTQDGGTLAPSMSLPLGSEGEFFDMVTGLVVQLFNAATAPQSVSFGYGIAYVRADADATKLATLNPAGVPAGGLVAFAQGTTLDAEVFTTIPNARVMEAHEIIASTAGTPASVYAIVQLTQ</sequence>
<dbReference type="Pfam" id="PF22758">
    <property type="entry name" value="Phage_cement"/>
    <property type="match status" value="1"/>
</dbReference>
<evidence type="ECO:0000313" key="2">
    <source>
        <dbReference type="Proteomes" id="UP000322680"/>
    </source>
</evidence>
<dbReference type="InterPro" id="IPR054438">
    <property type="entry name" value="Struct_cement_gp24/gp6"/>
</dbReference>
<dbReference type="Proteomes" id="UP000322680">
    <property type="component" value="Segment"/>
</dbReference>
<dbReference type="EMBL" id="MN062189">
    <property type="protein sequence ID" value="QEG09527.1"/>
    <property type="molecule type" value="Genomic_DNA"/>
</dbReference>
<keyword evidence="2" id="KW-1185">Reference proteome</keyword>